<keyword evidence="18" id="KW-1185">Reference proteome</keyword>
<feature type="binding site" evidence="15">
    <location>
        <position position="326"/>
    </location>
    <ligand>
        <name>Zn(2+)</name>
        <dbReference type="ChEBI" id="CHEBI:29105"/>
        <note>catalytic</note>
    </ligand>
</feature>
<dbReference type="PANTHER" id="PTHR37016">
    <property type="match status" value="1"/>
</dbReference>
<evidence type="ECO:0000256" key="12">
    <source>
        <dbReference type="ARBA" id="ARBA00023049"/>
    </source>
</evidence>
<evidence type="ECO:0000256" key="6">
    <source>
        <dbReference type="ARBA" id="ARBA00022670"/>
    </source>
</evidence>
<organism evidence="17 18">
    <name type="scientific">Talaromyces proteolyticus</name>
    <dbReference type="NCBI Taxonomy" id="1131652"/>
    <lineage>
        <taxon>Eukaryota</taxon>
        <taxon>Fungi</taxon>
        <taxon>Dikarya</taxon>
        <taxon>Ascomycota</taxon>
        <taxon>Pezizomycotina</taxon>
        <taxon>Eurotiomycetes</taxon>
        <taxon>Eurotiomycetidae</taxon>
        <taxon>Eurotiales</taxon>
        <taxon>Trichocomaceae</taxon>
        <taxon>Talaromyces</taxon>
        <taxon>Talaromyces sect. Bacilispori</taxon>
    </lineage>
</organism>
<dbReference type="GO" id="GO:0004222">
    <property type="term" value="F:metalloendopeptidase activity"/>
    <property type="evidence" value="ECO:0007669"/>
    <property type="project" value="InterPro"/>
</dbReference>
<dbReference type="AlphaFoldDB" id="A0AAD4KEH9"/>
<keyword evidence="8 15" id="KW-0479">Metal-binding</keyword>
<accession>A0AAD4KEH9</accession>
<dbReference type="PANTHER" id="PTHR37016:SF5">
    <property type="entry name" value="DEUTEROLYSIN"/>
    <property type="match status" value="1"/>
</dbReference>
<evidence type="ECO:0000256" key="15">
    <source>
        <dbReference type="PIRSR" id="PIRSR601384-2"/>
    </source>
</evidence>
<evidence type="ECO:0000256" key="3">
    <source>
        <dbReference type="ARBA" id="ARBA00010279"/>
    </source>
</evidence>
<comment type="similarity">
    <text evidence="3">Belongs to the peptidase M35 family.</text>
</comment>
<dbReference type="PRINTS" id="PR00768">
    <property type="entry name" value="DEUTEROLYSIN"/>
</dbReference>
<evidence type="ECO:0000256" key="13">
    <source>
        <dbReference type="ARBA" id="ARBA00023145"/>
    </source>
</evidence>
<evidence type="ECO:0000256" key="7">
    <source>
        <dbReference type="ARBA" id="ARBA00022685"/>
    </source>
</evidence>
<reference evidence="17" key="1">
    <citation type="submission" date="2021-12" db="EMBL/GenBank/DDBJ databases">
        <title>Convergent genome expansion in fungi linked to evolution of root-endophyte symbiosis.</title>
        <authorList>
            <consortium name="DOE Joint Genome Institute"/>
            <person name="Ke Y.-H."/>
            <person name="Bonito G."/>
            <person name="Liao H.-L."/>
            <person name="Looney B."/>
            <person name="Rojas-Flechas A."/>
            <person name="Nash J."/>
            <person name="Hameed K."/>
            <person name="Schadt C."/>
            <person name="Martin F."/>
            <person name="Crous P.W."/>
            <person name="Miettinen O."/>
            <person name="Magnuson J.K."/>
            <person name="Labbe J."/>
            <person name="Jacobson D."/>
            <person name="Doktycz M.J."/>
            <person name="Veneault-Fourrey C."/>
            <person name="Kuo A."/>
            <person name="Mondo S."/>
            <person name="Calhoun S."/>
            <person name="Riley R."/>
            <person name="Ohm R."/>
            <person name="LaButti K."/>
            <person name="Andreopoulos B."/>
            <person name="Pangilinan J."/>
            <person name="Nolan M."/>
            <person name="Tritt A."/>
            <person name="Clum A."/>
            <person name="Lipzen A."/>
            <person name="Daum C."/>
            <person name="Barry K."/>
            <person name="Grigoriev I.V."/>
            <person name="Vilgalys R."/>
        </authorList>
    </citation>
    <scope>NUCLEOTIDE SEQUENCE</scope>
    <source>
        <strain evidence="17">PMI_201</strain>
    </source>
</reference>
<comment type="caution">
    <text evidence="17">The sequence shown here is derived from an EMBL/GenBank/DDBJ whole genome shotgun (WGS) entry which is preliminary data.</text>
</comment>
<dbReference type="Gene3D" id="2.60.40.2970">
    <property type="match status" value="1"/>
</dbReference>
<dbReference type="EMBL" id="JAJTJA010000016">
    <property type="protein sequence ID" value="KAH8689145.1"/>
    <property type="molecule type" value="Genomic_DNA"/>
</dbReference>
<dbReference type="InterPro" id="IPR050414">
    <property type="entry name" value="Fungal_M35_metalloproteases"/>
</dbReference>
<keyword evidence="10" id="KW-0378">Hydrolase</keyword>
<dbReference type="CDD" id="cd11008">
    <property type="entry name" value="M35_deuterolysin_like"/>
    <property type="match status" value="1"/>
</dbReference>
<keyword evidence="9" id="KW-0732">Signal</keyword>
<dbReference type="GO" id="GO:0005576">
    <property type="term" value="C:extracellular region"/>
    <property type="evidence" value="ECO:0007669"/>
    <property type="project" value="UniProtKB-SubCell"/>
</dbReference>
<comment type="catalytic activity">
    <reaction evidence="1">
        <text>Preferential cleavage of bonds with hydrophobic residues in P1'. Also 3-Asn-|-Gln-4 and 8-Gly-|-Ser-9 bonds in insulin B chain.</text>
        <dbReference type="EC" id="3.4.24.39"/>
    </reaction>
</comment>
<feature type="binding site" evidence="15">
    <location>
        <position position="330"/>
    </location>
    <ligand>
        <name>Zn(2+)</name>
        <dbReference type="ChEBI" id="CHEBI:29105"/>
        <note>catalytic</note>
    </ligand>
</feature>
<keyword evidence="6" id="KW-0645">Protease</keyword>
<dbReference type="SUPFAM" id="SSF55486">
    <property type="entry name" value="Metalloproteases ('zincins'), catalytic domain"/>
    <property type="match status" value="1"/>
</dbReference>
<dbReference type="RefSeq" id="XP_046065571.1">
    <property type="nucleotide sequence ID" value="XM_046219531.1"/>
</dbReference>
<feature type="binding site" evidence="15">
    <location>
        <position position="336"/>
    </location>
    <ligand>
        <name>Zn(2+)</name>
        <dbReference type="ChEBI" id="CHEBI:29105"/>
        <note>catalytic</note>
    </ligand>
</feature>
<evidence type="ECO:0000256" key="5">
    <source>
        <dbReference type="ARBA" id="ARBA00022525"/>
    </source>
</evidence>
<dbReference type="Gene3D" id="3.40.390.10">
    <property type="entry name" value="Collagenase (Catalytic Domain)"/>
    <property type="match status" value="1"/>
</dbReference>
<dbReference type="InterPro" id="IPR024079">
    <property type="entry name" value="MetalloPept_cat_dom_sf"/>
</dbReference>
<evidence type="ECO:0000256" key="11">
    <source>
        <dbReference type="ARBA" id="ARBA00022833"/>
    </source>
</evidence>
<dbReference type="Pfam" id="PF14521">
    <property type="entry name" value="Aspzincin_M35"/>
    <property type="match status" value="1"/>
</dbReference>
<dbReference type="Proteomes" id="UP001201262">
    <property type="component" value="Unassembled WGS sequence"/>
</dbReference>
<keyword evidence="12" id="KW-0482">Metalloprotease</keyword>
<comment type="subcellular location">
    <subcellularLocation>
        <location evidence="2">Secreted</location>
    </subcellularLocation>
</comment>
<gene>
    <name evidence="17" type="ORF">BGW36DRAFT_421045</name>
</gene>
<dbReference type="EC" id="3.4.24.39" evidence="4"/>
<evidence type="ECO:0000259" key="16">
    <source>
        <dbReference type="SMART" id="SM01351"/>
    </source>
</evidence>
<feature type="active site" evidence="14">
    <location>
        <position position="327"/>
    </location>
</feature>
<evidence type="ECO:0000313" key="17">
    <source>
        <dbReference type="EMBL" id="KAH8689145.1"/>
    </source>
</evidence>
<dbReference type="GO" id="GO:0006508">
    <property type="term" value="P:proteolysis"/>
    <property type="evidence" value="ECO:0007669"/>
    <property type="project" value="UniProtKB-KW"/>
</dbReference>
<keyword evidence="13" id="KW-0865">Zymogen</keyword>
<evidence type="ECO:0000256" key="10">
    <source>
        <dbReference type="ARBA" id="ARBA00022801"/>
    </source>
</evidence>
<evidence type="ECO:0000256" key="14">
    <source>
        <dbReference type="PIRSR" id="PIRSR601384-1"/>
    </source>
</evidence>
<dbReference type="GO" id="GO:0046872">
    <property type="term" value="F:metal ion binding"/>
    <property type="evidence" value="ECO:0007669"/>
    <property type="project" value="UniProtKB-KW"/>
</dbReference>
<evidence type="ECO:0000256" key="2">
    <source>
        <dbReference type="ARBA" id="ARBA00004613"/>
    </source>
</evidence>
<evidence type="ECO:0000256" key="8">
    <source>
        <dbReference type="ARBA" id="ARBA00022723"/>
    </source>
</evidence>
<evidence type="ECO:0000313" key="18">
    <source>
        <dbReference type="Proteomes" id="UP001201262"/>
    </source>
</evidence>
<dbReference type="InterPro" id="IPR029463">
    <property type="entry name" value="Lys_MEP"/>
</dbReference>
<evidence type="ECO:0000256" key="1">
    <source>
        <dbReference type="ARBA" id="ARBA00001187"/>
    </source>
</evidence>
<keyword evidence="5" id="KW-0964">Secreted</keyword>
<sequence length="375" mass="40249">MKSGILTIFHQEGYSQGSLAMFYTRVVSAAVAAFYGCVAAADCPLSIAVLDTADHVAYITVTNTGSEPVTVFTGNTVLSEHQTRDVIVHDGSGDDLPFGGIYVNYRRTGLSASMFRTFQPGETVTRPVDVSGIYDLTGILTANVAAVQSFRYIVGDDAPTALAEMLSCPPTISNFRAITPNLRKLASRHVEARTRRASGIEIQKRDVAFSSCPSSNITALKNSVGHAISMATAAKTAAGSETDYWLTWFKNAGQQTNTETIYGSIANIQTSGVTISCDQSQCPEDVYAYASPSTKTIVPCSYYWDSPELASNCAGDDSDRAGTMLHEMSHIFGTYDYAYGRDACLQLNATSAANNADTYEMYADGVRLGGCKRRA</sequence>
<dbReference type="GeneID" id="70249818"/>
<name>A0AAD4KEH9_9EURO</name>
<feature type="domain" description="Lysine-specific metallo-endopeptidase" evidence="16">
    <location>
        <begin position="232"/>
        <end position="364"/>
    </location>
</feature>
<proteinExistence type="inferred from homology"/>
<protein>
    <recommendedName>
        <fullName evidence="4">deuterolysin</fullName>
        <ecNumber evidence="4">3.4.24.39</ecNumber>
    </recommendedName>
</protein>
<comment type="cofactor">
    <cofactor evidence="15">
        <name>Zn(2+)</name>
        <dbReference type="ChEBI" id="CHEBI:29105"/>
    </cofactor>
    <text evidence="15">Binds 1 zinc ion per subunit.</text>
</comment>
<keyword evidence="11 15" id="KW-0862">Zinc</keyword>
<dbReference type="SMART" id="SM01351">
    <property type="entry name" value="Aspzincin_M35"/>
    <property type="match status" value="1"/>
</dbReference>
<keyword evidence="7" id="KW-0165">Cleavage on pair of basic residues</keyword>
<dbReference type="InterPro" id="IPR001384">
    <property type="entry name" value="Peptidase_M35"/>
</dbReference>
<evidence type="ECO:0000256" key="4">
    <source>
        <dbReference type="ARBA" id="ARBA00012431"/>
    </source>
</evidence>
<evidence type="ECO:0000256" key="9">
    <source>
        <dbReference type="ARBA" id="ARBA00022729"/>
    </source>
</evidence>